<evidence type="ECO:0000313" key="1">
    <source>
        <dbReference type="EMBL" id="QRG05661.1"/>
    </source>
</evidence>
<evidence type="ECO:0000313" key="2">
    <source>
        <dbReference type="Proteomes" id="UP000596427"/>
    </source>
</evidence>
<sequence>MHRLLLPLVAAGLVAAAPGARSAEAGQGRAIALIDFHYLDTSGEPRDQTAEHRTRLEVFMSGLARDVSAGERFRLVSPRCTPKPCTLVGSPMPELVAAARNAGADLLLVGGIHKMSTLVQWAKVEVVDLRTGRVVFEKLYTFRGDSDEAWRRAETFIAGQVLALPPS</sequence>
<dbReference type="Pfam" id="PF11684">
    <property type="entry name" value="DUF3280"/>
    <property type="match status" value="1"/>
</dbReference>
<reference evidence="1 2" key="1">
    <citation type="submission" date="2020-10" db="EMBL/GenBank/DDBJ databases">
        <title>Degradation of 1,4-Dioxane by Xanthobacter sp. YN2, via a Novel Group-2 Soluble Di-Iron Monooxygenase.</title>
        <authorList>
            <person name="Ma F."/>
            <person name="Wang Y."/>
            <person name="Yang J."/>
            <person name="Guo H."/>
            <person name="Su D."/>
            <person name="Yu L."/>
        </authorList>
    </citation>
    <scope>NUCLEOTIDE SEQUENCE [LARGE SCALE GENOMIC DNA]</scope>
    <source>
        <strain evidence="1 2">YN2</strain>
    </source>
</reference>
<dbReference type="InterPro" id="IPR021698">
    <property type="entry name" value="DUF3280"/>
</dbReference>
<proteinExistence type="predicted"/>
<name>A0A974PLV7_9HYPH</name>
<accession>A0A974PLV7</accession>
<organism evidence="1 2">
    <name type="scientific">Xanthobacter dioxanivorans</name>
    <dbReference type="NCBI Taxonomy" id="2528964"/>
    <lineage>
        <taxon>Bacteria</taxon>
        <taxon>Pseudomonadati</taxon>
        <taxon>Pseudomonadota</taxon>
        <taxon>Alphaproteobacteria</taxon>
        <taxon>Hyphomicrobiales</taxon>
        <taxon>Xanthobacteraceae</taxon>
        <taxon>Xanthobacter</taxon>
    </lineage>
</organism>
<keyword evidence="2" id="KW-1185">Reference proteome</keyword>
<protein>
    <submittedName>
        <fullName evidence="1">DUF2380 domain-containing protein</fullName>
    </submittedName>
</protein>
<gene>
    <name evidence="1" type="ORF">EZH22_21805</name>
</gene>
<dbReference type="Proteomes" id="UP000596427">
    <property type="component" value="Chromosome"/>
</dbReference>
<dbReference type="EMBL" id="CP063362">
    <property type="protein sequence ID" value="QRG05661.1"/>
    <property type="molecule type" value="Genomic_DNA"/>
</dbReference>
<dbReference type="KEGG" id="xdi:EZH22_21805"/>
<dbReference type="AlphaFoldDB" id="A0A974PLV7"/>
<dbReference type="RefSeq" id="WP_203192527.1">
    <property type="nucleotide sequence ID" value="NZ_CP063362.1"/>
</dbReference>